<dbReference type="AlphaFoldDB" id="F3ZT86"/>
<dbReference type="OrthoDB" id="9794786at2"/>
<dbReference type="Proteomes" id="UP000018439">
    <property type="component" value="Chromosome"/>
</dbReference>
<evidence type="ECO:0000256" key="1">
    <source>
        <dbReference type="SAM" id="Coils"/>
    </source>
</evidence>
<evidence type="ECO:0000259" key="2">
    <source>
        <dbReference type="Pfam" id="PF14229"/>
    </source>
</evidence>
<reference evidence="3 4" key="1">
    <citation type="journal article" date="2011" name="Stand. Genomic Sci.">
        <title>Non-contiguous finished genome sequence of Bacteroides coprosuis type strain (PC139).</title>
        <authorList>
            <person name="Land M."/>
            <person name="Held B."/>
            <person name="Gronow S."/>
            <person name="Abt B."/>
            <person name="Lucas S."/>
            <person name="Del Rio T.G."/>
            <person name="Nolan M."/>
            <person name="Tice H."/>
            <person name="Cheng J.F."/>
            <person name="Pitluck S."/>
            <person name="Liolios K."/>
            <person name="Pagani I."/>
            <person name="Ivanova N."/>
            <person name="Mavromatis K."/>
            <person name="Mikhailova N."/>
            <person name="Pati A."/>
            <person name="Tapia R."/>
            <person name="Han C."/>
            <person name="Goodwin L."/>
            <person name="Chen A."/>
            <person name="Palaniappan K."/>
            <person name="Hauser L."/>
            <person name="Brambilla E.M."/>
            <person name="Rohde M."/>
            <person name="Goker M."/>
            <person name="Detter J.C."/>
            <person name="Woyke T."/>
            <person name="Bristow J."/>
            <person name="Eisen J.A."/>
            <person name="Markowitz V."/>
            <person name="Hugenholtz P."/>
            <person name="Kyrpides N.C."/>
            <person name="Klenk H.P."/>
            <person name="Lapidus A."/>
        </authorList>
    </citation>
    <scope>NUCLEOTIDE SEQUENCE</scope>
    <source>
        <strain evidence="3 4">DSM 18011</strain>
    </source>
</reference>
<evidence type="ECO:0000313" key="3">
    <source>
        <dbReference type="EMBL" id="EGJ72254.1"/>
    </source>
</evidence>
<feature type="coiled-coil region" evidence="1">
    <location>
        <begin position="87"/>
        <end position="114"/>
    </location>
</feature>
<evidence type="ECO:0000313" key="4">
    <source>
        <dbReference type="Proteomes" id="UP000018439"/>
    </source>
</evidence>
<dbReference type="InterPro" id="IPR025567">
    <property type="entry name" value="DUF4332"/>
</dbReference>
<protein>
    <submittedName>
        <fullName evidence="3">Molybdenum cofactor biosynthesis protein</fullName>
    </submittedName>
</protein>
<name>F3ZT86_9BACE</name>
<dbReference type="GO" id="GO:0000166">
    <property type="term" value="F:nucleotide binding"/>
    <property type="evidence" value="ECO:0007669"/>
    <property type="project" value="InterPro"/>
</dbReference>
<dbReference type="InterPro" id="IPR010995">
    <property type="entry name" value="DNA_repair_Rad51/TF_NusA_a-hlx"/>
</dbReference>
<dbReference type="SUPFAM" id="SSF47794">
    <property type="entry name" value="Rad51 N-terminal domain-like"/>
    <property type="match status" value="1"/>
</dbReference>
<keyword evidence="4" id="KW-1185">Reference proteome</keyword>
<dbReference type="Pfam" id="PF14229">
    <property type="entry name" value="DUF4332"/>
    <property type="match status" value="1"/>
</dbReference>
<dbReference type="Gene3D" id="1.10.150.20">
    <property type="entry name" value="5' to 3' exonuclease, C-terminal subdomain"/>
    <property type="match status" value="2"/>
</dbReference>
<dbReference type="eggNOG" id="COG3743">
    <property type="taxonomic scope" value="Bacteria"/>
</dbReference>
<dbReference type="STRING" id="679937.Bcop_2080"/>
<dbReference type="EMBL" id="CM001167">
    <property type="protein sequence ID" value="EGJ72254.1"/>
    <property type="molecule type" value="Genomic_DNA"/>
</dbReference>
<dbReference type="HOGENOM" id="CLU_117602_1_0_10"/>
<accession>F3ZT86</accession>
<feature type="domain" description="DUF4332" evidence="2">
    <location>
        <begin position="10"/>
        <end position="130"/>
    </location>
</feature>
<sequence>MANYKVIEVEGIGEVMAKQLNDVGITTTDELLEATKTKKQRKELAEKSGISEKRILTFANMVDLFRIQGVGAQYAELLEAAGVDTVVELATRKAENLTKKMEEVNETKKLVRRVPPLKTVEGWVEEAKSLPRVLEY</sequence>
<keyword evidence="1" id="KW-0175">Coiled coil</keyword>
<gene>
    <name evidence="3" type="ORF">Bcop_2080</name>
</gene>
<organism evidence="3 4">
    <name type="scientific">Bacteroides coprosuis DSM 18011</name>
    <dbReference type="NCBI Taxonomy" id="679937"/>
    <lineage>
        <taxon>Bacteria</taxon>
        <taxon>Pseudomonadati</taxon>
        <taxon>Bacteroidota</taxon>
        <taxon>Bacteroidia</taxon>
        <taxon>Bacteroidales</taxon>
        <taxon>Bacteroidaceae</taxon>
        <taxon>Bacteroides</taxon>
    </lineage>
</organism>
<proteinExistence type="predicted"/>